<comment type="caution">
    <text evidence="1">The sequence shown here is derived from an EMBL/GenBank/DDBJ whole genome shotgun (WGS) entry which is preliminary data.</text>
</comment>
<dbReference type="EMBL" id="SRMA01024060">
    <property type="protein sequence ID" value="TRZ01675.1"/>
    <property type="molecule type" value="Genomic_DNA"/>
</dbReference>
<evidence type="ECO:0000313" key="2">
    <source>
        <dbReference type="Proteomes" id="UP000316079"/>
    </source>
</evidence>
<organism evidence="1 2">
    <name type="scientific">Danionella cerebrum</name>
    <dbReference type="NCBI Taxonomy" id="2873325"/>
    <lineage>
        <taxon>Eukaryota</taxon>
        <taxon>Metazoa</taxon>
        <taxon>Chordata</taxon>
        <taxon>Craniata</taxon>
        <taxon>Vertebrata</taxon>
        <taxon>Euteleostomi</taxon>
        <taxon>Actinopterygii</taxon>
        <taxon>Neopterygii</taxon>
        <taxon>Teleostei</taxon>
        <taxon>Ostariophysi</taxon>
        <taxon>Cypriniformes</taxon>
        <taxon>Danionidae</taxon>
        <taxon>Danioninae</taxon>
        <taxon>Danionella</taxon>
    </lineage>
</organism>
<accession>A0A553RHL9</accession>
<keyword evidence="2" id="KW-1185">Reference proteome</keyword>
<dbReference type="AlphaFoldDB" id="A0A553RHL9"/>
<sequence length="131" mass="14284">MLVHLHLPCSQHFTQGCSRGSVDCCVTENTITATSQCVMRTMHGGAETANTNLLFSPGFITQARSRSVWKLRSFLPGGPSSLQSCTSSGCAHDPRMGHFSNGSPPFPDLDGFASGWLYLQNYRRITDDSLK</sequence>
<reference evidence="1 2" key="1">
    <citation type="journal article" date="2019" name="Sci. Data">
        <title>Hybrid genome assembly and annotation of Danionella translucida.</title>
        <authorList>
            <person name="Kadobianskyi M."/>
            <person name="Schulze L."/>
            <person name="Schuelke M."/>
            <person name="Judkewitz B."/>
        </authorList>
    </citation>
    <scope>NUCLEOTIDE SEQUENCE [LARGE SCALE GENOMIC DNA]</scope>
    <source>
        <strain evidence="1 2">Bolton</strain>
    </source>
</reference>
<proteinExistence type="predicted"/>
<name>A0A553RHL9_9TELE</name>
<gene>
    <name evidence="1" type="ORF">DNTS_006154</name>
</gene>
<evidence type="ECO:0000313" key="1">
    <source>
        <dbReference type="EMBL" id="TRZ01675.1"/>
    </source>
</evidence>
<protein>
    <submittedName>
        <fullName evidence="1">Uncharacterized protein</fullName>
    </submittedName>
</protein>
<dbReference type="Proteomes" id="UP000316079">
    <property type="component" value="Unassembled WGS sequence"/>
</dbReference>